<dbReference type="eggNOG" id="COG0079">
    <property type="taxonomic scope" value="Bacteria"/>
</dbReference>
<evidence type="ECO:0000313" key="4">
    <source>
        <dbReference type="Proteomes" id="UP000000552"/>
    </source>
</evidence>
<dbReference type="InterPro" id="IPR015424">
    <property type="entry name" value="PyrdxlP-dep_Trfase"/>
</dbReference>
<dbReference type="HOGENOM" id="CLU_756060_0_0_5"/>
<dbReference type="GO" id="GO:0030170">
    <property type="term" value="F:pyridoxal phosphate binding"/>
    <property type="evidence" value="ECO:0007669"/>
    <property type="project" value="InterPro"/>
</dbReference>
<evidence type="ECO:0000256" key="1">
    <source>
        <dbReference type="SAM" id="MobiDB-lite"/>
    </source>
</evidence>
<reference evidence="3 4" key="1">
    <citation type="journal article" date="2000" name="DNA Res.">
        <title>Complete genome structure of the nitrogen-fixing symbiotic bacterium Mesorhizobium loti.</title>
        <authorList>
            <person name="Kaneko T."/>
            <person name="Nakamura Y."/>
            <person name="Sato S."/>
            <person name="Asamizu E."/>
            <person name="Kato T."/>
            <person name="Sasamoto S."/>
            <person name="Watanabe A."/>
            <person name="Idesawa K."/>
            <person name="Ishikawa A."/>
            <person name="Kawashima K."/>
            <person name="Kimura T."/>
            <person name="Kishida Y."/>
            <person name="Kiyokawa C."/>
            <person name="Kohara M."/>
            <person name="Matsumoto M."/>
            <person name="Matsuno A."/>
            <person name="Mochizuki Y."/>
            <person name="Nakayama S."/>
            <person name="Nakazaki N."/>
            <person name="Shimpo S."/>
            <person name="Sugimoto M."/>
            <person name="Takeuchi C."/>
            <person name="Yamada M."/>
            <person name="Tabata S."/>
        </authorList>
    </citation>
    <scope>NUCLEOTIDE SEQUENCE [LARGE SCALE GENOMIC DNA]</scope>
    <source>
        <strain evidence="4">LMG 29417 / CECT 9101 / MAFF 303099</strain>
    </source>
</reference>
<organism evidence="3 4">
    <name type="scientific">Mesorhizobium japonicum (strain LMG 29417 / CECT 9101 / MAFF 303099)</name>
    <name type="common">Mesorhizobium loti (strain MAFF 303099)</name>
    <dbReference type="NCBI Taxonomy" id="266835"/>
    <lineage>
        <taxon>Bacteria</taxon>
        <taxon>Pseudomonadati</taxon>
        <taxon>Pseudomonadota</taxon>
        <taxon>Alphaproteobacteria</taxon>
        <taxon>Hyphomicrobiales</taxon>
        <taxon>Phyllobacteriaceae</taxon>
        <taxon>Mesorhizobium</taxon>
    </lineage>
</organism>
<dbReference type="Gene3D" id="3.40.640.10">
    <property type="entry name" value="Type I PLP-dependent aspartate aminotransferase-like (Major domain)"/>
    <property type="match status" value="1"/>
</dbReference>
<sequence>MGRCKGRSRSVVSRRCKRQTGMATTTQYDPRQSLDARLRQAGASKTVYALVTPEIETVKAELLGNSGGNGPDPIRVAYLDQFRHAWTGKQNALHRRFFDTWLGWAKPMAPLDAADYPFSYPTSGASEPLFHLIADYGNRARLERFPPRLVIFRGEYEGYKAYAEACGIAVAEYERHAWRDVADTVDPKDLLCLSQPSAIDGMVWPQANAFLRRLSLRANPAQLVLDLTYVGATAEPPAETILAGAPCVSAVVISLSKPFGAYYDRIGGVFCRSENLGLFGNQWFKNLTSLQLGIRLMERFDVFAMARRYTGIQGSVAEHAGRALGLALTPADVFILAQATASAENDPDLAAYLTRAPGAADSRPRLCLTPGMAERIGMAGANSGTLS</sequence>
<dbReference type="InterPro" id="IPR004839">
    <property type="entry name" value="Aminotransferase_I/II_large"/>
</dbReference>
<gene>
    <name evidence="3" type="ordered locus">mlr0421</name>
</gene>
<accession>Q98MV7</accession>
<feature type="domain" description="Aminotransferase class I/classII large" evidence="2">
    <location>
        <begin position="150"/>
        <end position="274"/>
    </location>
</feature>
<dbReference type="Pfam" id="PF00155">
    <property type="entry name" value="Aminotran_1_2"/>
    <property type="match status" value="1"/>
</dbReference>
<feature type="compositionally biased region" description="Basic residues" evidence="1">
    <location>
        <begin position="1"/>
        <end position="18"/>
    </location>
</feature>
<dbReference type="InterPro" id="IPR015421">
    <property type="entry name" value="PyrdxlP-dep_Trfase_major"/>
</dbReference>
<dbReference type="EMBL" id="BA000012">
    <property type="protein sequence ID" value="BAB48006.1"/>
    <property type="molecule type" value="Genomic_DNA"/>
</dbReference>
<dbReference type="KEGG" id="mlo:mlr0421"/>
<feature type="region of interest" description="Disordered" evidence="1">
    <location>
        <begin position="1"/>
        <end position="25"/>
    </location>
</feature>
<dbReference type="AlphaFoldDB" id="Q98MV7"/>
<evidence type="ECO:0000313" key="3">
    <source>
        <dbReference type="EMBL" id="BAB48006.1"/>
    </source>
</evidence>
<name>Q98MV7_RHILO</name>
<dbReference type="SUPFAM" id="SSF53383">
    <property type="entry name" value="PLP-dependent transferases"/>
    <property type="match status" value="1"/>
</dbReference>
<dbReference type="Proteomes" id="UP000000552">
    <property type="component" value="Chromosome"/>
</dbReference>
<evidence type="ECO:0000259" key="2">
    <source>
        <dbReference type="Pfam" id="PF00155"/>
    </source>
</evidence>
<protein>
    <submittedName>
        <fullName evidence="3">Mlr0421 protein</fullName>
    </submittedName>
</protein>
<proteinExistence type="predicted"/>